<dbReference type="GO" id="GO:0044877">
    <property type="term" value="F:protein-containing complex binding"/>
    <property type="evidence" value="ECO:0007669"/>
    <property type="project" value="InterPro"/>
</dbReference>
<dbReference type="CDD" id="cd05169">
    <property type="entry name" value="PIKKc_TOR"/>
    <property type="match status" value="1"/>
</dbReference>
<evidence type="ECO:0000256" key="1">
    <source>
        <dbReference type="ARBA" id="ARBA00011031"/>
    </source>
</evidence>
<dbReference type="GO" id="GO:0016242">
    <property type="term" value="P:negative regulation of macroautophagy"/>
    <property type="evidence" value="ECO:0007669"/>
    <property type="project" value="TreeGrafter"/>
</dbReference>
<proteinExistence type="inferred from homology"/>
<reference evidence="15 16" key="1">
    <citation type="submission" date="2012-04" db="EMBL/GenBank/DDBJ databases">
        <title>The Genome Sequence of Saprolegnia declina VS20.</title>
        <authorList>
            <consortium name="The Broad Institute Genome Sequencing Platform"/>
            <person name="Russ C."/>
            <person name="Nusbaum C."/>
            <person name="Tyler B."/>
            <person name="van West P."/>
            <person name="Dieguez-Uribeondo J."/>
            <person name="de Bruijn I."/>
            <person name="Tripathy S."/>
            <person name="Jiang R."/>
            <person name="Young S.K."/>
            <person name="Zeng Q."/>
            <person name="Gargeya S."/>
            <person name="Fitzgerald M."/>
            <person name="Haas B."/>
            <person name="Abouelleil A."/>
            <person name="Alvarado L."/>
            <person name="Arachchi H.M."/>
            <person name="Berlin A."/>
            <person name="Chapman S.B."/>
            <person name="Goldberg J."/>
            <person name="Griggs A."/>
            <person name="Gujja S."/>
            <person name="Hansen M."/>
            <person name="Howarth C."/>
            <person name="Imamovic A."/>
            <person name="Larimer J."/>
            <person name="McCowen C."/>
            <person name="Montmayeur A."/>
            <person name="Murphy C."/>
            <person name="Neiman D."/>
            <person name="Pearson M."/>
            <person name="Priest M."/>
            <person name="Roberts A."/>
            <person name="Saif S."/>
            <person name="Shea T."/>
            <person name="Sisk P."/>
            <person name="Sykes S."/>
            <person name="Wortman J."/>
            <person name="Nusbaum C."/>
            <person name="Birren B."/>
        </authorList>
    </citation>
    <scope>NUCLEOTIDE SEQUENCE [LARGE SCALE GENOMIC DNA]</scope>
    <source>
        <strain evidence="15 16">VS20</strain>
    </source>
</reference>
<dbReference type="InterPro" id="IPR000403">
    <property type="entry name" value="PI3/4_kinase_cat_dom"/>
</dbReference>
<evidence type="ECO:0000256" key="2">
    <source>
        <dbReference type="ARBA" id="ARBA00022527"/>
    </source>
</evidence>
<evidence type="ECO:0000256" key="11">
    <source>
        <dbReference type="SAM" id="MobiDB-lite"/>
    </source>
</evidence>
<dbReference type="FunFam" id="3.30.1010.10:FF:000006">
    <property type="entry name" value="Serine/threonine-protein kinase TOR"/>
    <property type="match status" value="1"/>
</dbReference>
<dbReference type="PROSITE" id="PS51190">
    <property type="entry name" value="FATC"/>
    <property type="match status" value="1"/>
</dbReference>
<dbReference type="eggNOG" id="KOG0891">
    <property type="taxonomic scope" value="Eukaryota"/>
</dbReference>
<dbReference type="GO" id="GO:0005634">
    <property type="term" value="C:nucleus"/>
    <property type="evidence" value="ECO:0007669"/>
    <property type="project" value="TreeGrafter"/>
</dbReference>
<dbReference type="InterPro" id="IPR024585">
    <property type="entry name" value="mTOR_dom"/>
</dbReference>
<sequence length="2564" mass="286537">MTEATAFARFLPGLRSANATTRTKTARTLCLYLESEARDLPMAEYATTVSAISGRIIEMILGSDLAERTGGIVAMDNLVDLFIADNQDSRISEFAHALIKVFEKTANTEIPTLKAGGKALGHLVSSGGTSLIEFIEEYHMKPALSWLEKESFQVRRQAAVIIMRELAINAPAILFRHIDTFFDVIWNAFGDSKQPTREGAADALQACFALLQARDSNRKNMWYVRTLEEVQRGLQRGTPESIHGALLILNELLRNSGDFMYPHYVRQVRDVLSLRDHRSSTVRRAVINLLPRLAKFNASTFLEMFYRPSMSYLLEVASMNNPPAVTRGDALLSIGKLSLAIGSPLGRDERTLDMITHCIKLGLLKKKDKKDGDTQREALNCLRMLADAIGAGLSRINLEATIQSVFQCELDKGMIDTLTTLMKRLPNQRMLIQNSLFKQLMKLLELKPSESALTSASPSRHRSKTYTNLTTSSGSKTSVLNILSSAIQTGKLDYSPSSPALAVDAPNIIGMQILALETLATFDFGGNRHIPIVQRVHSHVVRFLDHDIASVRKSAAITCCKLVLPAGEEATALKSDVAGPVSTVLQKLLTVGIADTEADIRSKVLASLDPRFDALLGQPDNLRCLFIALNDEVVDIRQTAMTILGRLTHRNPSAVMPSLRQTLVQLLAEIEFSGDARVKDEGALLLGHFLRSATTLAKPYVLPTLKVLMKNLRQEASTDGRIQLNKAVVATLGDLAVVGQDALIPYLPQLIPELVDEMREIKSSTANVGKMVVVVRTLGLLIGSTGYVTRPYHDYPDLLEGLSAALQKSGDANVLLRIEAGRTLGIIGALDPYSFKLFQLEKQGRMGSGLLATKQVEQLKANQVIPDDPTWAGLLLGNENGVEQLVIKRLVADPLSSIVKHEIKCVPAEDLLPSLMIGEAQNYFPAVAINALIRILSEPRNASHYQGTILAIMYICKNLGKKMEPHLDKIIPAFLYALEHVTPDLRIFVFDQLSTLVRQMEEKVKPHLDNVAMAWIIQQFWDSHLPQVLGLVNEVINSLGEDFGVYLPDLVPELLRVIRTEREASNRPQTQLVMRTLISLGRLLDGYLHLVIPVLVKLIQSNADFLPRRQALGTLVTLVKKLNVSVFASKIIHMLARVIASGHPELVYLAMDCLCAMVYTMGDDYAVFIPVINQVLHRHPTQGDVFDKYDLLVSKVLKYQPLPAVAWGTDTLKREHASSLNTDSLDEFKPLPINQVGLSKAWETTQKSTKDDWHEWMRAISVELLRESPSLALRACKELASVYQPLARELFNASFVSLWPNLNTHTQDNLIRALETVLQAPNLPSEILQTLLNLAEFMEHDDQRLPIDIMLLGSLAEKCHSFAKALHYKEQEFNATPTAAGIEALISINNKLNQFEAAVGIVTYAQMHLPRVPVKASWHEKLQRWDDALVAHEAVLMTHPDDVEAVFGKMRCLYATGQWHALNDHIEAMWAQVYGDGDKSNGNDDDGDDGIGDDNKLLDVPPALKKELCSNAARVAFTLQNWDIVPKYINSDMDDTESHLFRAVTCIRSNELDEAKLAIEECRHTMDPTIRSFISESYARAYMPCVVNLQNLAELEEIIAHLQRGASLTKPMLANSSRPVRDSFLQNHLTRESFVEVLPRMTPQALLHAQQDDLSRLQKIWTARLLGVDRDIKVWQHVMLVRSLILEPKDDVDVWLKYARLCRKSGHLNLAASALASVGASVFMESIATDANVPIVNVHMLEQETHNPLHDLIHAIETFDEHDELVNLRVQAYTQLGKWQVALTEPKKHSDLMFDQVLGCLNTATRLDPTNGKAWHEWALMNFRATESARDDPIALEKYASSAIDGFFRSISFGHRRYDVTKDVLRLLTLWFNHGGRPDVHAAMTQGLAEVSIDTWLEFIPQLIARLHSPTPNMNTLLHQLLTRIGQHHPQALIYPMTVASTSIGAKRKLAAEGILAAVRRHSPQLVQEAELVSRELIRVAILWNELWHGALEEASRLYFALRDTKAMLSELAPLHKLLDAIGQVEAPTLREVAFCQAFARDLQQAKAWTDRYEGTGNVDDLSQAWDLYFNVFNRIKKQMANLSILELANVGPKLLSVSSLSLAIPGTYKAGVPITRIQSFGPQLTVLTSKQRPRKVVMHGSDGKSYTFLLKGHEDLRQDERVMQLFGLINTLLANDSDTRKRNLAIQRFSVLPLSHSSGLIGWVENTDTLHMLIRDYREARKIQLNVEYRLMVQMAPDYEKLTIANKVEVFQHAMGETTGQDLYKVLWLKSQNSEVWLDRRRNYTRSLAVMSMAGYILGLGDRHPGNLMLHRVSGKIVHIDFGDCFEVAIEREKYPEKVPFRLTRMLSQAMEVSGLEGTFRYTCEASMRVLRENRDSLMAILEAFVHDPLITWRLLAPHAVPSHAYETEEDKASGPKLMTDVDETEKGKHRRSSADSMLEFIEKPNETTNLSLKMAAMGRSVFATNKTNNSTNAAGTTTGENATTNSNDGELDEGGALAPEQLNAKAVKVIDRVKKKLRGRDFENLGVGQKQLSVESQVDRLIEQATSPENLCQLYYGWCPFW</sequence>
<dbReference type="GO" id="GO:0031929">
    <property type="term" value="P:TOR signaling"/>
    <property type="evidence" value="ECO:0007669"/>
    <property type="project" value="TreeGrafter"/>
</dbReference>
<dbReference type="SUPFAM" id="SSF56112">
    <property type="entry name" value="Protein kinase-like (PK-like)"/>
    <property type="match status" value="1"/>
</dbReference>
<dbReference type="GO" id="GO:0031932">
    <property type="term" value="C:TORC2 complex"/>
    <property type="evidence" value="ECO:0007669"/>
    <property type="project" value="TreeGrafter"/>
</dbReference>
<dbReference type="Pfam" id="PF02259">
    <property type="entry name" value="FAT"/>
    <property type="match status" value="1"/>
</dbReference>
<evidence type="ECO:0000256" key="6">
    <source>
        <dbReference type="ARBA" id="ARBA00022777"/>
    </source>
</evidence>
<evidence type="ECO:0000256" key="9">
    <source>
        <dbReference type="ARBA" id="ARBA00048679"/>
    </source>
</evidence>
<keyword evidence="16" id="KW-1185">Reference proteome</keyword>
<dbReference type="PANTHER" id="PTHR11139:SF9">
    <property type="entry name" value="SERINE_THREONINE-PROTEIN KINASE MTOR"/>
    <property type="match status" value="1"/>
</dbReference>
<dbReference type="GO" id="GO:0005524">
    <property type="term" value="F:ATP binding"/>
    <property type="evidence" value="ECO:0007669"/>
    <property type="project" value="UniProtKB-KW"/>
</dbReference>
<dbReference type="InterPro" id="IPR003151">
    <property type="entry name" value="PIK-rel_kinase_FAT"/>
</dbReference>
<gene>
    <name evidence="15" type="ORF">SDRG_13470</name>
</gene>
<dbReference type="SUPFAM" id="SSF47212">
    <property type="entry name" value="FKBP12-rapamycin-binding domain of FKBP-rapamycin-associated protein (FRAP)"/>
    <property type="match status" value="1"/>
</dbReference>
<dbReference type="InterPro" id="IPR011989">
    <property type="entry name" value="ARM-like"/>
</dbReference>
<name>T0RGG0_SAPDV</name>
<dbReference type="Pfam" id="PF00454">
    <property type="entry name" value="PI3_PI4_kinase"/>
    <property type="match status" value="1"/>
</dbReference>
<dbReference type="Gene3D" id="1.25.40.10">
    <property type="entry name" value="Tetratricopeptide repeat domain"/>
    <property type="match status" value="1"/>
</dbReference>
<dbReference type="SMART" id="SM01343">
    <property type="entry name" value="FATC"/>
    <property type="match status" value="1"/>
</dbReference>
<comment type="catalytic activity">
    <reaction evidence="8 10">
        <text>L-threonyl-[protein] + ATP = O-phospho-L-threonyl-[protein] + ADP + H(+)</text>
        <dbReference type="Rhea" id="RHEA:46608"/>
        <dbReference type="Rhea" id="RHEA-COMP:11060"/>
        <dbReference type="Rhea" id="RHEA-COMP:11605"/>
        <dbReference type="ChEBI" id="CHEBI:15378"/>
        <dbReference type="ChEBI" id="CHEBI:30013"/>
        <dbReference type="ChEBI" id="CHEBI:30616"/>
        <dbReference type="ChEBI" id="CHEBI:61977"/>
        <dbReference type="ChEBI" id="CHEBI:456216"/>
        <dbReference type="EC" id="2.7.11.1"/>
    </reaction>
</comment>
<dbReference type="SUPFAM" id="SSF48371">
    <property type="entry name" value="ARM repeat"/>
    <property type="match status" value="2"/>
</dbReference>
<dbReference type="EC" id="2.7.11.1" evidence="10"/>
<evidence type="ECO:0000313" key="15">
    <source>
        <dbReference type="EMBL" id="EQC28787.1"/>
    </source>
</evidence>
<dbReference type="Pfam" id="PF23593">
    <property type="entry name" value="HEAT_ATR"/>
    <property type="match status" value="1"/>
</dbReference>
<dbReference type="GO" id="GO:0106310">
    <property type="term" value="F:protein serine kinase activity"/>
    <property type="evidence" value="ECO:0007669"/>
    <property type="project" value="RHEA"/>
</dbReference>
<dbReference type="InterPro" id="IPR057564">
    <property type="entry name" value="HEAT_ATR"/>
</dbReference>
<dbReference type="FunFam" id="1.25.40.10:FF:000228">
    <property type="entry name" value="Serine/threonine-protein kinase TOR"/>
    <property type="match status" value="1"/>
</dbReference>
<dbReference type="GO" id="GO:0080090">
    <property type="term" value="P:regulation of primary metabolic process"/>
    <property type="evidence" value="ECO:0007669"/>
    <property type="project" value="UniProtKB-ARBA"/>
</dbReference>
<dbReference type="InParanoid" id="T0RGG0"/>
<evidence type="ECO:0000256" key="7">
    <source>
        <dbReference type="ARBA" id="ARBA00022840"/>
    </source>
</evidence>
<keyword evidence="2 10" id="KW-0723">Serine/threonine-protein kinase</keyword>
<dbReference type="FunFam" id="1.10.1070.11:FF:000029">
    <property type="entry name" value="Serine/threonine-protein kinase TOR"/>
    <property type="match status" value="1"/>
</dbReference>
<keyword evidence="7 10" id="KW-0067">ATP-binding</keyword>
<dbReference type="InterPro" id="IPR011990">
    <property type="entry name" value="TPR-like_helical_dom_sf"/>
</dbReference>
<evidence type="ECO:0000259" key="12">
    <source>
        <dbReference type="PROSITE" id="PS50290"/>
    </source>
</evidence>
<comment type="catalytic activity">
    <reaction evidence="9">
        <text>L-seryl-[protein] + ATP = O-phospho-L-seryl-[protein] + ADP + H(+)</text>
        <dbReference type="Rhea" id="RHEA:17989"/>
        <dbReference type="Rhea" id="RHEA-COMP:9863"/>
        <dbReference type="Rhea" id="RHEA-COMP:11604"/>
        <dbReference type="ChEBI" id="CHEBI:15378"/>
        <dbReference type="ChEBI" id="CHEBI:29999"/>
        <dbReference type="ChEBI" id="CHEBI:30616"/>
        <dbReference type="ChEBI" id="CHEBI:83421"/>
        <dbReference type="ChEBI" id="CHEBI:456216"/>
        <dbReference type="EC" id="2.7.11.1"/>
    </reaction>
</comment>
<dbReference type="InterPro" id="IPR009076">
    <property type="entry name" value="FRB_dom"/>
</dbReference>
<feature type="region of interest" description="Disordered" evidence="11">
    <location>
        <begin position="2468"/>
        <end position="2489"/>
    </location>
</feature>
<dbReference type="SMART" id="SM00146">
    <property type="entry name" value="PI3Kc"/>
    <property type="match status" value="1"/>
</dbReference>
<keyword evidence="3 10" id="KW-0808">Transferase</keyword>
<evidence type="ECO:0000256" key="3">
    <source>
        <dbReference type="ARBA" id="ARBA00022679"/>
    </source>
</evidence>
<dbReference type="FunFam" id="1.20.120.150:FF:000001">
    <property type="entry name" value="Serine/threonine-protein kinase TOR"/>
    <property type="match status" value="1"/>
</dbReference>
<dbReference type="Gene3D" id="1.10.1070.11">
    <property type="entry name" value="Phosphatidylinositol 3-/4-kinase, catalytic domain"/>
    <property type="match status" value="1"/>
</dbReference>
<dbReference type="GeneID" id="19954197"/>
<feature type="domain" description="FATC" evidence="14">
    <location>
        <begin position="2532"/>
        <end position="2564"/>
    </location>
</feature>
<dbReference type="GO" id="GO:0005737">
    <property type="term" value="C:cytoplasm"/>
    <property type="evidence" value="ECO:0007669"/>
    <property type="project" value="TreeGrafter"/>
</dbReference>
<dbReference type="InterPro" id="IPR011009">
    <property type="entry name" value="Kinase-like_dom_sf"/>
</dbReference>
<evidence type="ECO:0000259" key="14">
    <source>
        <dbReference type="PROSITE" id="PS51190"/>
    </source>
</evidence>
<dbReference type="Proteomes" id="UP000030762">
    <property type="component" value="Unassembled WGS sequence"/>
</dbReference>
<dbReference type="PROSITE" id="PS50290">
    <property type="entry name" value="PI3_4_KINASE_3"/>
    <property type="match status" value="1"/>
</dbReference>
<feature type="domain" description="PI3K/PI4K catalytic" evidence="12">
    <location>
        <begin position="2121"/>
        <end position="2441"/>
    </location>
</feature>
<dbReference type="InterPro" id="IPR003152">
    <property type="entry name" value="FATC_dom"/>
</dbReference>
<accession>T0RGG0</accession>
<dbReference type="InterPro" id="IPR018936">
    <property type="entry name" value="PI3/4_kinase_CS"/>
</dbReference>
<dbReference type="Pfam" id="PF02260">
    <property type="entry name" value="FATC"/>
    <property type="match status" value="1"/>
</dbReference>
<evidence type="ECO:0000256" key="5">
    <source>
        <dbReference type="ARBA" id="ARBA00022741"/>
    </source>
</evidence>
<protein>
    <recommendedName>
        <fullName evidence="10">Serine/threonine-protein kinase TOR</fullName>
        <ecNumber evidence="10">2.7.11.1</ecNumber>
    </recommendedName>
</protein>
<dbReference type="GO" id="GO:0031931">
    <property type="term" value="C:TORC1 complex"/>
    <property type="evidence" value="ECO:0007669"/>
    <property type="project" value="TreeGrafter"/>
</dbReference>
<dbReference type="PROSITE" id="PS51189">
    <property type="entry name" value="FAT"/>
    <property type="match status" value="1"/>
</dbReference>
<dbReference type="PROSITE" id="PS00915">
    <property type="entry name" value="PI3_4_KINASE_1"/>
    <property type="match status" value="1"/>
</dbReference>
<dbReference type="EMBL" id="JH767191">
    <property type="protein sequence ID" value="EQC28787.1"/>
    <property type="molecule type" value="Genomic_DNA"/>
</dbReference>
<dbReference type="SMART" id="SM01346">
    <property type="entry name" value="DUF3385"/>
    <property type="match status" value="1"/>
</dbReference>
<dbReference type="InterPro" id="IPR016024">
    <property type="entry name" value="ARM-type_fold"/>
</dbReference>
<dbReference type="InterPro" id="IPR026683">
    <property type="entry name" value="TOR_cat"/>
</dbReference>
<dbReference type="GO" id="GO:0004674">
    <property type="term" value="F:protein serine/threonine kinase activity"/>
    <property type="evidence" value="ECO:0007669"/>
    <property type="project" value="UniProtKB-KW"/>
</dbReference>
<dbReference type="Pfam" id="PF11865">
    <property type="entry name" value="mTOR_dom"/>
    <property type="match status" value="1"/>
</dbReference>
<evidence type="ECO:0000256" key="10">
    <source>
        <dbReference type="RuleBase" id="RU364109"/>
    </source>
</evidence>
<dbReference type="InterPro" id="IPR036940">
    <property type="entry name" value="PI3/4_kinase_cat_sf"/>
</dbReference>
<dbReference type="InterPro" id="IPR014009">
    <property type="entry name" value="PIK_FAT"/>
</dbReference>
<dbReference type="PANTHER" id="PTHR11139">
    <property type="entry name" value="ATAXIA TELANGIECTASIA MUTATED ATM -RELATED"/>
    <property type="match status" value="1"/>
</dbReference>
<keyword evidence="6 10" id="KW-0418">Kinase</keyword>
<keyword evidence="5 10" id="KW-0547">Nucleotide-binding</keyword>
<dbReference type="STRING" id="1156394.T0RGG0"/>
<dbReference type="RefSeq" id="XP_008617782.1">
    <property type="nucleotide sequence ID" value="XM_008619560.1"/>
</dbReference>
<dbReference type="Gene3D" id="1.20.120.150">
    <property type="entry name" value="FKBP12-rapamycin binding domain"/>
    <property type="match status" value="1"/>
</dbReference>
<evidence type="ECO:0000313" key="16">
    <source>
        <dbReference type="Proteomes" id="UP000030762"/>
    </source>
</evidence>
<dbReference type="VEuPathDB" id="FungiDB:SDRG_13470"/>
<dbReference type="OrthoDB" id="381190at2759"/>
<dbReference type="PROSITE" id="PS00916">
    <property type="entry name" value="PI3_4_KINASE_2"/>
    <property type="match status" value="1"/>
</dbReference>
<dbReference type="Gene3D" id="1.25.10.10">
    <property type="entry name" value="Leucine-rich Repeat Variant"/>
    <property type="match status" value="4"/>
</dbReference>
<evidence type="ECO:0000256" key="8">
    <source>
        <dbReference type="ARBA" id="ARBA00047899"/>
    </source>
</evidence>
<dbReference type="Pfam" id="PF08771">
    <property type="entry name" value="FRB_dom"/>
    <property type="match status" value="1"/>
</dbReference>
<evidence type="ECO:0000259" key="13">
    <source>
        <dbReference type="PROSITE" id="PS51189"/>
    </source>
</evidence>
<dbReference type="Gene3D" id="3.30.1010.10">
    <property type="entry name" value="Phosphatidylinositol 3-kinase Catalytic Subunit, Chain A, domain 4"/>
    <property type="match status" value="1"/>
</dbReference>
<keyword evidence="4" id="KW-0677">Repeat</keyword>
<feature type="region of interest" description="Disordered" evidence="11">
    <location>
        <begin position="2407"/>
        <end position="2437"/>
    </location>
</feature>
<dbReference type="InterPro" id="IPR036738">
    <property type="entry name" value="FRB_sf"/>
</dbReference>
<evidence type="ECO:0000256" key="4">
    <source>
        <dbReference type="ARBA" id="ARBA00022737"/>
    </source>
</evidence>
<organism evidence="15 16">
    <name type="scientific">Saprolegnia diclina (strain VS20)</name>
    <dbReference type="NCBI Taxonomy" id="1156394"/>
    <lineage>
        <taxon>Eukaryota</taxon>
        <taxon>Sar</taxon>
        <taxon>Stramenopiles</taxon>
        <taxon>Oomycota</taxon>
        <taxon>Saprolegniomycetes</taxon>
        <taxon>Saprolegniales</taxon>
        <taxon>Saprolegniaceae</taxon>
        <taxon>Saprolegnia</taxon>
    </lineage>
</organism>
<comment type="similarity">
    <text evidence="1 10">Belongs to the PI3/PI4-kinase family.</text>
</comment>
<dbReference type="OMA" id="SLCICVG"/>
<dbReference type="SMART" id="SM01345">
    <property type="entry name" value="Rapamycin_bind"/>
    <property type="match status" value="1"/>
</dbReference>
<feature type="domain" description="FAT" evidence="13">
    <location>
        <begin position="1351"/>
        <end position="1943"/>
    </location>
</feature>
<dbReference type="InterPro" id="IPR050517">
    <property type="entry name" value="DDR_Repair_Kinase"/>
</dbReference>